<keyword evidence="1" id="KW-0732">Signal</keyword>
<reference evidence="3" key="1">
    <citation type="journal article" date="2011" name="PLoS Genet.">
        <title>Genomic analysis of the necrotrophic fungal pathogens Sclerotinia sclerotiorum and Botrytis cinerea.</title>
        <authorList>
            <person name="Amselem J."/>
            <person name="Cuomo C.A."/>
            <person name="van Kan J.A."/>
            <person name="Viaud M."/>
            <person name="Benito E.P."/>
            <person name="Couloux A."/>
            <person name="Coutinho P.M."/>
            <person name="de Vries R.P."/>
            <person name="Dyer P.S."/>
            <person name="Fillinger S."/>
            <person name="Fournier E."/>
            <person name="Gout L."/>
            <person name="Hahn M."/>
            <person name="Kohn L."/>
            <person name="Lapalu N."/>
            <person name="Plummer K.M."/>
            <person name="Pradier J.M."/>
            <person name="Quevillon E."/>
            <person name="Sharon A."/>
            <person name="Simon A."/>
            <person name="ten Have A."/>
            <person name="Tudzynski B."/>
            <person name="Tudzynski P."/>
            <person name="Wincker P."/>
            <person name="Andrew M."/>
            <person name="Anthouard V."/>
            <person name="Beever R.E."/>
            <person name="Beffa R."/>
            <person name="Benoit I."/>
            <person name="Bouzid O."/>
            <person name="Brault B."/>
            <person name="Chen Z."/>
            <person name="Choquer M."/>
            <person name="Collemare J."/>
            <person name="Cotton P."/>
            <person name="Danchin E.G."/>
            <person name="Da Silva C."/>
            <person name="Gautier A."/>
            <person name="Giraud C."/>
            <person name="Giraud T."/>
            <person name="Gonzalez C."/>
            <person name="Grossetete S."/>
            <person name="Guldener U."/>
            <person name="Henrissat B."/>
            <person name="Howlett B.J."/>
            <person name="Kodira C."/>
            <person name="Kretschmer M."/>
            <person name="Lappartient A."/>
            <person name="Leroch M."/>
            <person name="Levis C."/>
            <person name="Mauceli E."/>
            <person name="Neuveglise C."/>
            <person name="Oeser B."/>
            <person name="Pearson M."/>
            <person name="Poulain J."/>
            <person name="Poussereau N."/>
            <person name="Quesneville H."/>
            <person name="Rascle C."/>
            <person name="Schumacher J."/>
            <person name="Segurens B."/>
            <person name="Sexton A."/>
            <person name="Silva E."/>
            <person name="Sirven C."/>
            <person name="Soanes D.M."/>
            <person name="Talbot N.J."/>
            <person name="Templeton M."/>
            <person name="Yandava C."/>
            <person name="Yarden O."/>
            <person name="Zeng Q."/>
            <person name="Rollins J.A."/>
            <person name="Lebrun M.H."/>
            <person name="Dickman M."/>
        </authorList>
    </citation>
    <scope>NUCLEOTIDE SEQUENCE [LARGE SCALE GENOMIC DNA]</scope>
    <source>
        <strain evidence="3">T4</strain>
    </source>
</reference>
<evidence type="ECO:0000313" key="3">
    <source>
        <dbReference type="Proteomes" id="UP000008177"/>
    </source>
</evidence>
<proteinExistence type="predicted"/>
<sequence>MSVWKIRGFLWPVSALRALTMPGRLNPFMDIGYVLFGATLPSTLIP</sequence>
<dbReference type="Proteomes" id="UP000008177">
    <property type="component" value="Unplaced contigs"/>
</dbReference>
<feature type="chain" id="PRO_5013220602" description="DedA family protein" evidence="1">
    <location>
        <begin position="16"/>
        <end position="46"/>
    </location>
</feature>
<evidence type="ECO:0008006" key="4">
    <source>
        <dbReference type="Google" id="ProtNLM"/>
    </source>
</evidence>
<feature type="signal peptide" evidence="1">
    <location>
        <begin position="1"/>
        <end position="15"/>
    </location>
</feature>
<gene>
    <name evidence="2" type="ORF">BofuT4_uP162570.1</name>
</gene>
<accession>G2YT64</accession>
<dbReference type="EMBL" id="FQ790352">
    <property type="protein sequence ID" value="CCD54968.1"/>
    <property type="molecule type" value="Genomic_DNA"/>
</dbReference>
<organism evidence="2 3">
    <name type="scientific">Botryotinia fuckeliana (strain T4)</name>
    <name type="common">Noble rot fungus</name>
    <name type="synonym">Botrytis cinerea</name>
    <dbReference type="NCBI Taxonomy" id="999810"/>
    <lineage>
        <taxon>Eukaryota</taxon>
        <taxon>Fungi</taxon>
        <taxon>Dikarya</taxon>
        <taxon>Ascomycota</taxon>
        <taxon>Pezizomycotina</taxon>
        <taxon>Leotiomycetes</taxon>
        <taxon>Helotiales</taxon>
        <taxon>Sclerotiniaceae</taxon>
        <taxon>Botrytis</taxon>
    </lineage>
</organism>
<dbReference type="HOGENOM" id="CLU_3191249_0_0_1"/>
<dbReference type="InParanoid" id="G2YT64"/>
<evidence type="ECO:0000313" key="2">
    <source>
        <dbReference type="EMBL" id="CCD54968.1"/>
    </source>
</evidence>
<evidence type="ECO:0000256" key="1">
    <source>
        <dbReference type="SAM" id="SignalP"/>
    </source>
</evidence>
<name>G2YT64_BOTF4</name>
<dbReference type="AlphaFoldDB" id="G2YT64"/>
<protein>
    <recommendedName>
        <fullName evidence="4">DedA family protein</fullName>
    </recommendedName>
</protein>